<evidence type="ECO:0000313" key="3">
    <source>
        <dbReference type="Proteomes" id="UP001438707"/>
    </source>
</evidence>
<gene>
    <name evidence="2" type="ORF">WJX74_001708</name>
</gene>
<feature type="region of interest" description="Disordered" evidence="1">
    <location>
        <begin position="214"/>
        <end position="371"/>
    </location>
</feature>
<dbReference type="AlphaFoldDB" id="A0AAW1S4P3"/>
<sequence>MMEPLSGGQARAKAALVYAQLQELGRQRLSSSPTDKDISGLHKETRRNDQQTESGQKEGSYVGVPEPADYDLSPLLFQAILEATLRHCKVKPQSKGLAHGQLTNPQPAQPKASATAVTQPQLPGQATQSLPDRHHQQQLEHGLASSQATTSSGSIGTTSEAQDGCGLTQDHNQQPQALEVDGKAAAKGADGASCQGKALAGTYSQAPESAEAGAGLSKTVARPSAAETGAEGTELDVDCEVSNDAQDNPGFAADLQPGRSQMRQRAGNPDPGRLSNQEAVESRGAGPNDSRDDPNGYDQNELWPYYRSSRESTSQDEALPFTSLQGADRADEAARRLTGSTYQNGPYSDRHSRSSLRRTPRGSREAWEPGAAEFNFRRDQQHGITGLAGSSAQLVPAQKPALMHSPHYTPRSAPQRASDLLQRTQSSSANAAAQSHSRTVIGKSSMTDKEPAKAAGPMTTRSYHVQSSAASAQPALRQAAAGGDASTEADQQSIEVPDTFVHQPAGGSRSMRFKHQQQAKQHAWEKQLEAFMHNQYPAPQRQAAFKQPRSKHRRPNNPQHRPALQAGARLQRESSDAGLAAGLVPHPEQEGAGACRRSPLEARCASPLQQQLHEGKTSPEAGAYPAGQQSGPQARCPSPLAQRKSFSPQSGSYTLTPLERPASRARSTSPQERPIARVTAGGWHGYRQSARSCSPVAIPNLVPLTFPTSAGLACSALLDQNPKMDPEIIQVPEEHDANPTCCT</sequence>
<keyword evidence="3" id="KW-1185">Reference proteome</keyword>
<feature type="compositionally biased region" description="Polar residues" evidence="1">
    <location>
        <begin position="644"/>
        <end position="655"/>
    </location>
</feature>
<accession>A0AAW1S4P3</accession>
<feature type="region of interest" description="Disordered" evidence="1">
    <location>
        <begin position="540"/>
        <end position="576"/>
    </location>
</feature>
<protein>
    <submittedName>
        <fullName evidence="2">Uncharacterized protein</fullName>
    </submittedName>
</protein>
<dbReference type="Proteomes" id="UP001438707">
    <property type="component" value="Unassembled WGS sequence"/>
</dbReference>
<feature type="region of interest" description="Disordered" evidence="1">
    <location>
        <begin position="24"/>
        <end position="68"/>
    </location>
</feature>
<evidence type="ECO:0000256" key="1">
    <source>
        <dbReference type="SAM" id="MobiDB-lite"/>
    </source>
</evidence>
<feature type="region of interest" description="Disordered" evidence="1">
    <location>
        <begin position="605"/>
        <end position="675"/>
    </location>
</feature>
<feature type="region of interest" description="Disordered" evidence="1">
    <location>
        <begin position="403"/>
        <end position="523"/>
    </location>
</feature>
<organism evidence="2 3">
    <name type="scientific">Apatococcus lobatus</name>
    <dbReference type="NCBI Taxonomy" id="904363"/>
    <lineage>
        <taxon>Eukaryota</taxon>
        <taxon>Viridiplantae</taxon>
        <taxon>Chlorophyta</taxon>
        <taxon>core chlorophytes</taxon>
        <taxon>Trebouxiophyceae</taxon>
        <taxon>Chlorellales</taxon>
        <taxon>Chlorellaceae</taxon>
        <taxon>Apatococcus</taxon>
    </lineage>
</organism>
<feature type="compositionally biased region" description="Low complexity" evidence="1">
    <location>
        <begin position="144"/>
        <end position="159"/>
    </location>
</feature>
<feature type="compositionally biased region" description="Low complexity" evidence="1">
    <location>
        <begin position="466"/>
        <end position="481"/>
    </location>
</feature>
<reference evidence="2 3" key="1">
    <citation type="journal article" date="2024" name="Nat. Commun.">
        <title>Phylogenomics reveals the evolutionary origins of lichenization in chlorophyte algae.</title>
        <authorList>
            <person name="Puginier C."/>
            <person name="Libourel C."/>
            <person name="Otte J."/>
            <person name="Skaloud P."/>
            <person name="Haon M."/>
            <person name="Grisel S."/>
            <person name="Petersen M."/>
            <person name="Berrin J.G."/>
            <person name="Delaux P.M."/>
            <person name="Dal Grande F."/>
            <person name="Keller J."/>
        </authorList>
    </citation>
    <scope>NUCLEOTIDE SEQUENCE [LARGE SCALE GENOMIC DNA]</scope>
    <source>
        <strain evidence="2 3">SAG 2145</strain>
    </source>
</reference>
<comment type="caution">
    <text evidence="2">The sequence shown here is derived from an EMBL/GenBank/DDBJ whole genome shotgun (WGS) entry which is preliminary data.</text>
</comment>
<feature type="region of interest" description="Disordered" evidence="1">
    <location>
        <begin position="96"/>
        <end position="170"/>
    </location>
</feature>
<feature type="compositionally biased region" description="Basic and acidic residues" evidence="1">
    <location>
        <begin position="34"/>
        <end position="50"/>
    </location>
</feature>
<name>A0AAW1S4P3_9CHLO</name>
<evidence type="ECO:0000313" key="2">
    <source>
        <dbReference type="EMBL" id="KAK9841193.1"/>
    </source>
</evidence>
<proteinExistence type="predicted"/>
<feature type="compositionally biased region" description="Polar residues" evidence="1">
    <location>
        <begin position="436"/>
        <end position="445"/>
    </location>
</feature>
<feature type="compositionally biased region" description="Low complexity" evidence="1">
    <location>
        <begin position="425"/>
        <end position="435"/>
    </location>
</feature>
<dbReference type="EMBL" id="JALJOS010000003">
    <property type="protein sequence ID" value="KAK9841193.1"/>
    <property type="molecule type" value="Genomic_DNA"/>
</dbReference>
<feature type="compositionally biased region" description="Polar residues" evidence="1">
    <location>
        <begin position="115"/>
        <end position="130"/>
    </location>
</feature>